<name>A0A484HQ15_9BACT</name>
<feature type="transmembrane region" description="Helical" evidence="1">
    <location>
        <begin position="205"/>
        <end position="229"/>
    </location>
</feature>
<dbReference type="PANTHER" id="PTHR41260">
    <property type="entry name" value="PROTEIN ECSC"/>
    <property type="match status" value="1"/>
</dbReference>
<dbReference type="EMBL" id="CAACVI010000052">
    <property type="protein sequence ID" value="VEN75413.1"/>
    <property type="molecule type" value="Genomic_DNA"/>
</dbReference>
<organism evidence="2">
    <name type="scientific">uncultured Desulfobacteraceae bacterium</name>
    <dbReference type="NCBI Taxonomy" id="218296"/>
    <lineage>
        <taxon>Bacteria</taxon>
        <taxon>Pseudomonadati</taxon>
        <taxon>Thermodesulfobacteriota</taxon>
        <taxon>Desulfobacteria</taxon>
        <taxon>Desulfobacterales</taxon>
        <taxon>Desulfobacteraceae</taxon>
        <taxon>environmental samples</taxon>
    </lineage>
</organism>
<gene>
    <name evidence="2" type="ORF">EPICR_90008</name>
</gene>
<evidence type="ECO:0000313" key="2">
    <source>
        <dbReference type="EMBL" id="VEN75413.1"/>
    </source>
</evidence>
<proteinExistence type="predicted"/>
<dbReference type="InterPro" id="IPR024787">
    <property type="entry name" value="EcsC"/>
</dbReference>
<reference evidence="2" key="1">
    <citation type="submission" date="2019-01" db="EMBL/GenBank/DDBJ databases">
        <authorList>
            <consortium name="Genoscope - CEA"/>
            <person name="William W."/>
        </authorList>
    </citation>
    <scope>NUCLEOTIDE SEQUENCE</scope>
    <source>
        <strain evidence="2">CR-1</strain>
    </source>
</reference>
<dbReference type="Pfam" id="PF12787">
    <property type="entry name" value="EcsC"/>
    <property type="match status" value="1"/>
</dbReference>
<dbReference type="PANTHER" id="PTHR41260:SF1">
    <property type="entry name" value="PROTEIN ECSC"/>
    <property type="match status" value="1"/>
</dbReference>
<evidence type="ECO:0008006" key="3">
    <source>
        <dbReference type="Google" id="ProtNLM"/>
    </source>
</evidence>
<accession>A0A484HQ15</accession>
<dbReference type="AlphaFoldDB" id="A0A484HQ15"/>
<keyword evidence="1" id="KW-1133">Transmembrane helix</keyword>
<protein>
    <recommendedName>
        <fullName evidence="3">Peptidase</fullName>
    </recommendedName>
</protein>
<sequence length="266" mass="28955">MEWSRQERRDLTIARNLLESGGFAGTMGNWFAGVMDKISDRFPQKWREMILFSAVLAIEKSWEFTVGMMSGSHEPSESELTHKIRATISGAAGGVAIPTLLAEIPVTTVIMLRSVADIAREEGEDFRDINSGIACLEVFALGGEKTGEDAAETGYYRTRDFLQRPVAESSAYIAQKGAIGVGAPFLAQLAAKIAARYQTAISARLAAAVVPAAGAICGAAVNIVFIDYFQKKARGHFIMRRLERKRGLEPVRQAYQEIGPPDTEAP</sequence>
<keyword evidence="1" id="KW-0812">Transmembrane</keyword>
<evidence type="ECO:0000256" key="1">
    <source>
        <dbReference type="SAM" id="Phobius"/>
    </source>
</evidence>
<keyword evidence="1" id="KW-0472">Membrane</keyword>